<protein>
    <recommendedName>
        <fullName evidence="2">DNA polymerase III subunit delta</fullName>
        <ecNumber evidence="1">2.7.7.7</ecNumber>
    </recommendedName>
</protein>
<proteinExistence type="inferred from homology"/>
<dbReference type="InterPro" id="IPR048466">
    <property type="entry name" value="DNA_pol3_delta-like_C"/>
</dbReference>
<dbReference type="SUPFAM" id="SSF48019">
    <property type="entry name" value="post-AAA+ oligomerization domain-like"/>
    <property type="match status" value="1"/>
</dbReference>
<dbReference type="GO" id="GO:0003677">
    <property type="term" value="F:DNA binding"/>
    <property type="evidence" value="ECO:0007669"/>
    <property type="project" value="InterPro"/>
</dbReference>
<dbReference type="Gene3D" id="1.20.272.10">
    <property type="match status" value="1"/>
</dbReference>
<evidence type="ECO:0000256" key="6">
    <source>
        <dbReference type="ARBA" id="ARBA00022932"/>
    </source>
</evidence>
<sequence length="330" mass="37824">MAVNYKEFLEIINKGFLPAYVFYGEERFLIDEAIKKLKSKLIAEGTEIMNYSMIEDANDKNIIDSLETLPFMSEHRFVLIKDDDVLKKINDDTVDAIIKRIEGGNTDSCIAFVFKDKIDTRKRIFKAISKHGAIVNFEHLKFDEAVNYVGFFVRIYGKVIKKPVAEYIVKSVGVDLYTLLNEIKKIVSYSDGQEVLIDDVKDVISASTAESVFKLVNAIGLRQEKVAIYILNKMILNEENPIGILAMIARQFRILIKAKYLLLKKIDKKELQQSLGIPYFSINDIIQQSKCFKEKELLNAYKLCVKCDRELKSSYDGNLALESLIRKLCN</sequence>
<feature type="domain" description="DNA polymerase III delta N-terminal" evidence="9">
    <location>
        <begin position="20"/>
        <end position="137"/>
    </location>
</feature>
<keyword evidence="6" id="KW-0239">DNA-directed DNA polymerase</keyword>
<evidence type="ECO:0000256" key="7">
    <source>
        <dbReference type="ARBA" id="ARBA00034754"/>
    </source>
</evidence>
<dbReference type="HOGENOM" id="CLU_044694_2_1_9"/>
<evidence type="ECO:0000256" key="8">
    <source>
        <dbReference type="ARBA" id="ARBA00049244"/>
    </source>
</evidence>
<evidence type="ECO:0000256" key="4">
    <source>
        <dbReference type="ARBA" id="ARBA00022695"/>
    </source>
</evidence>
<dbReference type="PANTHER" id="PTHR34388">
    <property type="entry name" value="DNA POLYMERASE III SUBUNIT DELTA"/>
    <property type="match status" value="1"/>
</dbReference>
<evidence type="ECO:0000256" key="5">
    <source>
        <dbReference type="ARBA" id="ARBA00022705"/>
    </source>
</evidence>
<evidence type="ECO:0000313" key="11">
    <source>
        <dbReference type="EMBL" id="AEF17557.1"/>
    </source>
</evidence>
<dbReference type="AlphaFoldDB" id="F6BH10"/>
<dbReference type="RefSeq" id="WP_013788293.1">
    <property type="nucleotide sequence ID" value="NC_015555.1"/>
</dbReference>
<keyword evidence="3" id="KW-0808">Transferase</keyword>
<evidence type="ECO:0000256" key="2">
    <source>
        <dbReference type="ARBA" id="ARBA00017703"/>
    </source>
</evidence>
<evidence type="ECO:0000259" key="10">
    <source>
        <dbReference type="Pfam" id="PF21694"/>
    </source>
</evidence>
<dbReference type="Proteomes" id="UP000007239">
    <property type="component" value="Chromosome"/>
</dbReference>
<comment type="catalytic activity">
    <reaction evidence="8">
        <text>DNA(n) + a 2'-deoxyribonucleoside 5'-triphosphate = DNA(n+1) + diphosphate</text>
        <dbReference type="Rhea" id="RHEA:22508"/>
        <dbReference type="Rhea" id="RHEA-COMP:17339"/>
        <dbReference type="Rhea" id="RHEA-COMP:17340"/>
        <dbReference type="ChEBI" id="CHEBI:33019"/>
        <dbReference type="ChEBI" id="CHEBI:61560"/>
        <dbReference type="ChEBI" id="CHEBI:173112"/>
        <dbReference type="EC" id="2.7.7.7"/>
    </reaction>
</comment>
<gene>
    <name evidence="11" type="ordered locus">Thexy_1525</name>
</gene>
<reference evidence="11" key="1">
    <citation type="submission" date="2011-05" db="EMBL/GenBank/DDBJ databases">
        <title>Complete sequence of Thermoanaerobacterium xylanolyticum LX-11.</title>
        <authorList>
            <consortium name="US DOE Joint Genome Institute"/>
            <person name="Lucas S."/>
            <person name="Han J."/>
            <person name="Lapidus A."/>
            <person name="Cheng J.-F."/>
            <person name="Goodwin L."/>
            <person name="Pitluck S."/>
            <person name="Peters L."/>
            <person name="Mikhailova N."/>
            <person name="Lu M."/>
            <person name="Han C."/>
            <person name="Tapia R."/>
            <person name="Land M."/>
            <person name="Hauser L."/>
            <person name="Kyrpides N."/>
            <person name="Ivanova N."/>
            <person name="Pagani I."/>
            <person name="Hemme C."/>
            <person name="Woyke T."/>
        </authorList>
    </citation>
    <scope>NUCLEOTIDE SEQUENCE</scope>
    <source>
        <strain evidence="11">LX-11</strain>
    </source>
</reference>
<feature type="domain" description="DNA polymerase III delta subunit-like C-terminal" evidence="10">
    <location>
        <begin position="210"/>
        <end position="327"/>
    </location>
</feature>
<comment type="similarity">
    <text evidence="7">Belongs to the DNA polymerase HolA subunit family.</text>
</comment>
<evidence type="ECO:0000256" key="3">
    <source>
        <dbReference type="ARBA" id="ARBA00022679"/>
    </source>
</evidence>
<organism evidence="11 12">
    <name type="scientific">Thermoanaerobacterium xylanolyticum (strain ATCC 49914 / DSM 7097 / LX-11)</name>
    <dbReference type="NCBI Taxonomy" id="858215"/>
    <lineage>
        <taxon>Bacteria</taxon>
        <taxon>Bacillati</taxon>
        <taxon>Bacillota</taxon>
        <taxon>Clostridia</taxon>
        <taxon>Thermoanaerobacterales</taxon>
        <taxon>Thermoanaerobacteraceae</taxon>
        <taxon>Thermoanaerobacterium</taxon>
    </lineage>
</organism>
<dbReference type="GO" id="GO:0006261">
    <property type="term" value="P:DNA-templated DNA replication"/>
    <property type="evidence" value="ECO:0007669"/>
    <property type="project" value="TreeGrafter"/>
</dbReference>
<dbReference type="Pfam" id="PF06144">
    <property type="entry name" value="DNA_pol3_delta"/>
    <property type="match status" value="1"/>
</dbReference>
<dbReference type="STRING" id="858215.Thexy_1525"/>
<name>F6BH10_THEXL</name>
<keyword evidence="12" id="KW-1185">Reference proteome</keyword>
<dbReference type="NCBIfam" id="TIGR01128">
    <property type="entry name" value="holA"/>
    <property type="match status" value="1"/>
</dbReference>
<dbReference type="eggNOG" id="COG1466">
    <property type="taxonomic scope" value="Bacteria"/>
</dbReference>
<evidence type="ECO:0000259" key="9">
    <source>
        <dbReference type="Pfam" id="PF06144"/>
    </source>
</evidence>
<dbReference type="Gene3D" id="1.10.8.60">
    <property type="match status" value="1"/>
</dbReference>
<dbReference type="InterPro" id="IPR027417">
    <property type="entry name" value="P-loop_NTPase"/>
</dbReference>
<keyword evidence="4" id="KW-0548">Nucleotidyltransferase</keyword>
<evidence type="ECO:0000256" key="1">
    <source>
        <dbReference type="ARBA" id="ARBA00012417"/>
    </source>
</evidence>
<dbReference type="GO" id="GO:0009360">
    <property type="term" value="C:DNA polymerase III complex"/>
    <property type="evidence" value="ECO:0007669"/>
    <property type="project" value="InterPro"/>
</dbReference>
<dbReference type="Pfam" id="PF21694">
    <property type="entry name" value="DNA_pol3_delta_C"/>
    <property type="match status" value="1"/>
</dbReference>
<dbReference type="SUPFAM" id="SSF52540">
    <property type="entry name" value="P-loop containing nucleoside triphosphate hydrolases"/>
    <property type="match status" value="1"/>
</dbReference>
<dbReference type="PANTHER" id="PTHR34388:SF1">
    <property type="entry name" value="DNA POLYMERASE III SUBUNIT DELTA"/>
    <property type="match status" value="1"/>
</dbReference>
<keyword evidence="5" id="KW-0235">DNA replication</keyword>
<dbReference type="Gene3D" id="3.40.50.300">
    <property type="entry name" value="P-loop containing nucleotide triphosphate hydrolases"/>
    <property type="match status" value="1"/>
</dbReference>
<accession>F6BH10</accession>
<dbReference type="GO" id="GO:0003887">
    <property type="term" value="F:DNA-directed DNA polymerase activity"/>
    <property type="evidence" value="ECO:0007669"/>
    <property type="project" value="UniProtKB-KW"/>
</dbReference>
<dbReference type="EMBL" id="CP002739">
    <property type="protein sequence ID" value="AEF17557.1"/>
    <property type="molecule type" value="Genomic_DNA"/>
</dbReference>
<dbReference type="InterPro" id="IPR010372">
    <property type="entry name" value="DNA_pol3_delta_N"/>
</dbReference>
<dbReference type="KEGG" id="txy:Thexy_1525"/>
<evidence type="ECO:0000313" key="12">
    <source>
        <dbReference type="Proteomes" id="UP000007239"/>
    </source>
</evidence>
<dbReference type="EC" id="2.7.7.7" evidence="1"/>
<dbReference type="InterPro" id="IPR008921">
    <property type="entry name" value="DNA_pol3_clamp-load_cplx_C"/>
</dbReference>
<dbReference type="InterPro" id="IPR005790">
    <property type="entry name" value="DNA_polIII_delta"/>
</dbReference>